<dbReference type="Proteomes" id="UP000256763">
    <property type="component" value="Unassembled WGS sequence"/>
</dbReference>
<keyword evidence="3" id="KW-1185">Reference proteome</keyword>
<protein>
    <recommendedName>
        <fullName evidence="1">Lcl C-terminal domain-containing protein</fullName>
    </recommendedName>
</protein>
<evidence type="ECO:0000259" key="1">
    <source>
        <dbReference type="Pfam" id="PF07603"/>
    </source>
</evidence>
<comment type="caution">
    <text evidence="2">The sequence shown here is derived from an EMBL/GenBank/DDBJ whole genome shotgun (WGS) entry which is preliminary data.</text>
</comment>
<reference evidence="3" key="1">
    <citation type="submission" date="2017-05" db="EMBL/GenBank/DDBJ databases">
        <authorList>
            <person name="Sharma S."/>
            <person name="Sidhu C."/>
            <person name="Pinnaka A.K."/>
        </authorList>
    </citation>
    <scope>NUCLEOTIDE SEQUENCE [LARGE SCALE GENOMIC DNA]</scope>
    <source>
        <strain evidence="3">AK93</strain>
    </source>
</reference>
<dbReference type="Pfam" id="PF07603">
    <property type="entry name" value="Lcl_C"/>
    <property type="match status" value="1"/>
</dbReference>
<gene>
    <name evidence="2" type="ORF">CAL65_17035</name>
</gene>
<evidence type="ECO:0000313" key="2">
    <source>
        <dbReference type="EMBL" id="RFA33559.1"/>
    </source>
</evidence>
<name>A0A3E0WMB8_9GAMM</name>
<evidence type="ECO:0000313" key="3">
    <source>
        <dbReference type="Proteomes" id="UP000256763"/>
    </source>
</evidence>
<sequence>MEWHHPDQLLLFLRLDEDMLRPEVREGILYYEIAGEPRGRYWGVPIFKLEETYDSRLGNIYVADPLLEALFLTIAEAGSPSRLRPSPIGGRVRLYRTVHESFPRRREESAKFSELIQDPYFRFVRGDISDQELLGLPGGQQRYELIEKKHVERYLWSYFRDGFPYHVPFEREFVKLNAQGEPLPVDAQAWDCVLDRSTGLVWEAKAEEGPRAYRKVYRWHVEEDSARGRYWGYGSEPQGVCEQSLCDAAAYVDLVNDMQLCGFDDWRVPVQQEMASIVLPEGPNQVFFPNRLRKGAFGNDPYGPDDMTGPFWVAPIAAMSVRPEGGRPARWNGVWGREYSWIDRAPTGAESHLRLVRGVAPALLPCYGGVNPFDDGTACLTEPYHPGF</sequence>
<accession>A0A3E0WMB8</accession>
<organism evidence="2 3">
    <name type="scientific">Alkalilimnicola ehrlichii</name>
    <dbReference type="NCBI Taxonomy" id="351052"/>
    <lineage>
        <taxon>Bacteria</taxon>
        <taxon>Pseudomonadati</taxon>
        <taxon>Pseudomonadota</taxon>
        <taxon>Gammaproteobacteria</taxon>
        <taxon>Chromatiales</taxon>
        <taxon>Ectothiorhodospiraceae</taxon>
        <taxon>Alkalilimnicola</taxon>
    </lineage>
</organism>
<feature type="domain" description="Lcl C-terminal" evidence="1">
    <location>
        <begin position="192"/>
        <end position="291"/>
    </location>
</feature>
<dbReference type="InterPro" id="IPR011460">
    <property type="entry name" value="Lcl_C"/>
</dbReference>
<proteinExistence type="predicted"/>
<dbReference type="AlphaFoldDB" id="A0A3E0WMB8"/>
<dbReference type="EMBL" id="NFZW01000020">
    <property type="protein sequence ID" value="RFA33559.1"/>
    <property type="molecule type" value="Genomic_DNA"/>
</dbReference>